<gene>
    <name evidence="2" type="ORF">SAMN05192574_102409</name>
</gene>
<reference evidence="3" key="1">
    <citation type="submission" date="2016-10" db="EMBL/GenBank/DDBJ databases">
        <authorList>
            <person name="Varghese N."/>
            <person name="Submissions S."/>
        </authorList>
    </citation>
    <scope>NUCLEOTIDE SEQUENCE [LARGE SCALE GENOMIC DNA]</scope>
    <source>
        <strain evidence="3">Gh-48</strain>
    </source>
</reference>
<dbReference type="EMBL" id="FOCL01000002">
    <property type="protein sequence ID" value="SEN08597.1"/>
    <property type="molecule type" value="Genomic_DNA"/>
</dbReference>
<dbReference type="AlphaFoldDB" id="A0A1H8DQ02"/>
<accession>A0A1H8DQ02</accession>
<sequence length="90" mass="10196">MEDYKKKLGGLADKLKKDPPKTPIQEVHPVKSVEEPKEAEAQLNVWIPKSLLKQMKGYGIDHDLSLKDINILALQSFLNINLKTSTEIEN</sequence>
<evidence type="ECO:0000256" key="1">
    <source>
        <dbReference type="SAM" id="MobiDB-lite"/>
    </source>
</evidence>
<dbReference type="RefSeq" id="WP_091209580.1">
    <property type="nucleotide sequence ID" value="NZ_FOCL01000002.1"/>
</dbReference>
<dbReference type="STRING" id="551995.SAMN05192574_102409"/>
<evidence type="ECO:0000313" key="2">
    <source>
        <dbReference type="EMBL" id="SEN08597.1"/>
    </source>
</evidence>
<protein>
    <submittedName>
        <fullName evidence="2">Uncharacterized protein</fullName>
    </submittedName>
</protein>
<dbReference type="Proteomes" id="UP000198942">
    <property type="component" value="Unassembled WGS sequence"/>
</dbReference>
<proteinExistence type="predicted"/>
<organism evidence="2 3">
    <name type="scientific">Mucilaginibacter gossypiicola</name>
    <dbReference type="NCBI Taxonomy" id="551995"/>
    <lineage>
        <taxon>Bacteria</taxon>
        <taxon>Pseudomonadati</taxon>
        <taxon>Bacteroidota</taxon>
        <taxon>Sphingobacteriia</taxon>
        <taxon>Sphingobacteriales</taxon>
        <taxon>Sphingobacteriaceae</taxon>
        <taxon>Mucilaginibacter</taxon>
    </lineage>
</organism>
<dbReference type="OrthoDB" id="799574at2"/>
<name>A0A1H8DQ02_9SPHI</name>
<feature type="region of interest" description="Disordered" evidence="1">
    <location>
        <begin position="1"/>
        <end position="24"/>
    </location>
</feature>
<keyword evidence="3" id="KW-1185">Reference proteome</keyword>
<evidence type="ECO:0000313" key="3">
    <source>
        <dbReference type="Proteomes" id="UP000198942"/>
    </source>
</evidence>